<protein>
    <submittedName>
        <fullName evidence="2">Amino acid deaminase</fullName>
    </submittedName>
</protein>
<reference evidence="3" key="1">
    <citation type="journal article" date="2019" name="Int. J. Syst. Evol. Microbiol.">
        <title>The Global Catalogue of Microorganisms (GCM) 10K type strain sequencing project: providing services to taxonomists for standard genome sequencing and annotation.</title>
        <authorList>
            <consortium name="The Broad Institute Genomics Platform"/>
            <consortium name="The Broad Institute Genome Sequencing Center for Infectious Disease"/>
            <person name="Wu L."/>
            <person name="Ma J."/>
        </authorList>
    </citation>
    <scope>NUCLEOTIDE SEQUENCE [LARGE SCALE GENOMIC DNA]</scope>
    <source>
        <strain evidence="3">CGMCC 4.7204</strain>
    </source>
</reference>
<dbReference type="InterPro" id="IPR042208">
    <property type="entry name" value="D-ser_dehydrat-like_sf"/>
</dbReference>
<sequence>MQNRNGRSGEPTPVHGRTAVTIDNAVVDALADESLGPRDKSVPPGAWGRSAREYLAGATELAQWQTPLLTLDRERLDTNLALMARWTADAGVALAPHGKTTMAPQLWREQLDAGAWAITLATGWQAQVARSFGVGRILLANTLVDPAGLNWAAAESARDTGFELYCWADSVATVELMDKILRDTPAAPPVRVLVELGGAHGRTGARTRAEAHAVAAAVGAGERVVLAGVGGYEGALAHDRSAAGLAAVRGYLGELAALHTELAAAGAYPGPAVVTAGGSAYPELVVAELAALAGADTTVVLRSGAYLVHDDGFYAGISPLTEPAVRPGLRAAMHGWARVVSRPEPELALLDGGKRDFPFDEGLPTAQLAIGATLPAGAEVSALNDQHTFLRLPGAAATDLPVGTIVRLGLSHPCTAFDKWRCIPVLDSAEAAAPRVVDLIRTFF</sequence>
<dbReference type="InterPro" id="IPR029066">
    <property type="entry name" value="PLP-binding_barrel"/>
</dbReference>
<dbReference type="InterPro" id="IPR026956">
    <property type="entry name" value="D-ser_dehydrat-like_dom"/>
</dbReference>
<dbReference type="InterPro" id="IPR051466">
    <property type="entry name" value="D-amino_acid_metab_enzyme"/>
</dbReference>
<organism evidence="2 3">
    <name type="scientific">Nocardia rhizosphaerae</name>
    <dbReference type="NCBI Taxonomy" id="1691571"/>
    <lineage>
        <taxon>Bacteria</taxon>
        <taxon>Bacillati</taxon>
        <taxon>Actinomycetota</taxon>
        <taxon>Actinomycetes</taxon>
        <taxon>Mycobacteriales</taxon>
        <taxon>Nocardiaceae</taxon>
        <taxon>Nocardia</taxon>
    </lineage>
</organism>
<gene>
    <name evidence="2" type="ORF">ACFOW8_00735</name>
</gene>
<proteinExistence type="predicted"/>
<evidence type="ECO:0000313" key="3">
    <source>
        <dbReference type="Proteomes" id="UP001595767"/>
    </source>
</evidence>
<dbReference type="EMBL" id="JBHSBA010000001">
    <property type="protein sequence ID" value="MFC4123445.1"/>
    <property type="molecule type" value="Genomic_DNA"/>
</dbReference>
<comment type="caution">
    <text evidence="2">The sequence shown here is derived from an EMBL/GenBank/DDBJ whole genome shotgun (WGS) entry which is preliminary data.</text>
</comment>
<evidence type="ECO:0000313" key="2">
    <source>
        <dbReference type="EMBL" id="MFC4123445.1"/>
    </source>
</evidence>
<evidence type="ECO:0000259" key="1">
    <source>
        <dbReference type="SMART" id="SM01119"/>
    </source>
</evidence>
<dbReference type="PANTHER" id="PTHR28004">
    <property type="entry name" value="ZGC:162816-RELATED"/>
    <property type="match status" value="1"/>
</dbReference>
<dbReference type="SMART" id="SM01119">
    <property type="entry name" value="D-ser_dehydrat"/>
    <property type="match status" value="1"/>
</dbReference>
<feature type="domain" description="D-serine dehydratase-like" evidence="1">
    <location>
        <begin position="332"/>
        <end position="427"/>
    </location>
</feature>
<dbReference type="Gene3D" id="2.40.37.20">
    <property type="entry name" value="D-serine dehydratase-like domain"/>
    <property type="match status" value="1"/>
</dbReference>
<dbReference type="PANTHER" id="PTHR28004:SF8">
    <property type="entry name" value="D-SERINE DEAMINASE"/>
    <property type="match status" value="1"/>
</dbReference>
<accession>A0ABV8KYK1</accession>
<dbReference type="SUPFAM" id="SSF51419">
    <property type="entry name" value="PLP-binding barrel"/>
    <property type="match status" value="1"/>
</dbReference>
<name>A0ABV8KYK1_9NOCA</name>
<keyword evidence="3" id="KW-1185">Reference proteome</keyword>
<dbReference type="Pfam" id="PF14031">
    <property type="entry name" value="D-ser_dehydrat"/>
    <property type="match status" value="1"/>
</dbReference>
<dbReference type="Proteomes" id="UP001595767">
    <property type="component" value="Unassembled WGS sequence"/>
</dbReference>
<dbReference type="RefSeq" id="WP_378543750.1">
    <property type="nucleotide sequence ID" value="NZ_JBHSBA010000001.1"/>
</dbReference>
<dbReference type="Gene3D" id="3.20.20.10">
    <property type="entry name" value="Alanine racemase"/>
    <property type="match status" value="1"/>
</dbReference>